<evidence type="ECO:0000256" key="1">
    <source>
        <dbReference type="SAM" id="Phobius"/>
    </source>
</evidence>
<keyword evidence="1" id="KW-1133">Transmembrane helix</keyword>
<keyword evidence="2" id="KW-0540">Nuclease</keyword>
<dbReference type="InterPro" id="IPR035451">
    <property type="entry name" value="Ada-like_dom_sf"/>
</dbReference>
<reference evidence="2 3" key="1">
    <citation type="journal article" date="2015" name="Nature">
        <title>rRNA introns, odd ribosomes, and small enigmatic genomes across a large radiation of phyla.</title>
        <authorList>
            <person name="Brown C.T."/>
            <person name="Hug L.A."/>
            <person name="Thomas B.C."/>
            <person name="Sharon I."/>
            <person name="Castelle C.J."/>
            <person name="Singh A."/>
            <person name="Wilkins M.J."/>
            <person name="Williams K.H."/>
            <person name="Banfield J.F."/>
        </authorList>
    </citation>
    <scope>NUCLEOTIDE SEQUENCE [LARGE SCALE GENOMIC DNA]</scope>
</reference>
<sequence length="124" mass="13491">MLTKFIDLVKRYQYDIFLGCCFAFVAIISFNMGKIGLFGSSTLKAGMGANIYQAAQNGSDKPLPATTAKKAVDLRVVVSKSASSKLYHFTWCSGAKRIKEENKVWFNTEAEAVAAGYSLAGNCQ</sequence>
<comment type="caution">
    <text evidence="2">The sequence shown here is derived from an EMBL/GenBank/DDBJ whole genome shotgun (WGS) entry which is preliminary data.</text>
</comment>
<keyword evidence="2" id="KW-0255">Endonuclease</keyword>
<protein>
    <submittedName>
        <fullName evidence="2">DNA-specific endonuclease I (Modular protein)</fullName>
    </submittedName>
</protein>
<evidence type="ECO:0000313" key="2">
    <source>
        <dbReference type="EMBL" id="KKR41222.1"/>
    </source>
</evidence>
<dbReference type="EMBL" id="LBXZ01000001">
    <property type="protein sequence ID" value="KKR41222.1"/>
    <property type="molecule type" value="Genomic_DNA"/>
</dbReference>
<gene>
    <name evidence="2" type="ORF">UT75_C0001G0126</name>
</gene>
<keyword evidence="1" id="KW-0472">Membrane</keyword>
<dbReference type="Proteomes" id="UP000034072">
    <property type="component" value="Unassembled WGS sequence"/>
</dbReference>
<dbReference type="Gene3D" id="3.40.10.10">
    <property type="entry name" value="DNA Methylphosphotriester Repair Domain"/>
    <property type="match status" value="1"/>
</dbReference>
<keyword evidence="1" id="KW-0812">Transmembrane</keyword>
<name>A0A0G0TTL2_9BACT</name>
<dbReference type="AlphaFoldDB" id="A0A0G0TTL2"/>
<proteinExistence type="predicted"/>
<organism evidence="2 3">
    <name type="scientific">Candidatus Yanofskybacteria bacterium GW2011_GWE2_40_11</name>
    <dbReference type="NCBI Taxonomy" id="1619033"/>
    <lineage>
        <taxon>Bacteria</taxon>
        <taxon>Candidatus Yanofskyibacteriota</taxon>
    </lineage>
</organism>
<accession>A0A0G0TTL2</accession>
<dbReference type="GO" id="GO:0004519">
    <property type="term" value="F:endonuclease activity"/>
    <property type="evidence" value="ECO:0007669"/>
    <property type="project" value="UniProtKB-KW"/>
</dbReference>
<keyword evidence="2" id="KW-0378">Hydrolase</keyword>
<dbReference type="SUPFAM" id="SSF57884">
    <property type="entry name" value="Ada DNA repair protein, N-terminal domain (N-Ada 10)"/>
    <property type="match status" value="1"/>
</dbReference>
<feature type="transmembrane region" description="Helical" evidence="1">
    <location>
        <begin position="12"/>
        <end position="30"/>
    </location>
</feature>
<evidence type="ECO:0000313" key="3">
    <source>
        <dbReference type="Proteomes" id="UP000034072"/>
    </source>
</evidence>